<comment type="caution">
    <text evidence="1">The sequence shown here is derived from an EMBL/GenBank/DDBJ whole genome shotgun (WGS) entry which is preliminary data.</text>
</comment>
<accession>A0ABR1FJ97</accession>
<proteinExistence type="predicted"/>
<organism evidence="1 2">
    <name type="scientific">Aureococcus anophagefferens</name>
    <name type="common">Harmful bloom alga</name>
    <dbReference type="NCBI Taxonomy" id="44056"/>
    <lineage>
        <taxon>Eukaryota</taxon>
        <taxon>Sar</taxon>
        <taxon>Stramenopiles</taxon>
        <taxon>Ochrophyta</taxon>
        <taxon>Pelagophyceae</taxon>
        <taxon>Pelagomonadales</taxon>
        <taxon>Pelagomonadaceae</taxon>
        <taxon>Aureococcus</taxon>
    </lineage>
</organism>
<name>A0ABR1FJ97_AURAN</name>
<reference evidence="1 2" key="1">
    <citation type="submission" date="2024-03" db="EMBL/GenBank/DDBJ databases">
        <title>Aureococcus anophagefferens CCMP1851 and Kratosvirus quantuckense: Draft genome of a second virus-susceptible host strain in the model system.</title>
        <authorList>
            <person name="Chase E."/>
            <person name="Truchon A.R."/>
            <person name="Schepens W."/>
            <person name="Wilhelm S.W."/>
        </authorList>
    </citation>
    <scope>NUCLEOTIDE SEQUENCE [LARGE SCALE GENOMIC DNA]</scope>
    <source>
        <strain evidence="1 2">CCMP1851</strain>
    </source>
</reference>
<evidence type="ECO:0008006" key="3">
    <source>
        <dbReference type="Google" id="ProtNLM"/>
    </source>
</evidence>
<keyword evidence="2" id="KW-1185">Reference proteome</keyword>
<protein>
    <recommendedName>
        <fullName evidence="3">LNR domain-containing protein</fullName>
    </recommendedName>
</protein>
<dbReference type="EMBL" id="JBBJCI010000372">
    <property type="protein sequence ID" value="KAK7231921.1"/>
    <property type="molecule type" value="Genomic_DNA"/>
</dbReference>
<sequence>MDWDEPATCVEGYYPVPAYPTMSSCSYACCATVPDGYDYEEPESCEAKHGAFQGRCDADDACEWVDKWDNCENACSEYTEDWACDGSYCSWSYEDGVCETSCSSLSEDACDAEPMCEFIDSWDSCQTACSLFEEEWECRDDYCSWSYEDGVCEAGCGTLSEDECDADGSLCQWIDSWHSCQTACSQFEEWQCRDDYCSWDYEDGVCETGCRVLSGEDECAADGACQWASAWSECRDVCWTKGQWECSDHCAWNGDSCEMKCEAKHSDYDSCASDDSCLYYQAWQHCGEICGWDTGETCDWNYECTAGWYGHNAASYYGCEPKCDAMYQYDYDACVSDSRCHWDNGYSCENYISNCENNGEGCWYHEEDEDDDDGGGDMTGLLLSAVGLWSAATTLGGLAVAMVANAAQGQCALGPTVGHAAAGDEPFYVAPQLCTIDGETFASDETVTGRTARKACKAYCSAAGLLVKKLELATCYCRKRR</sequence>
<evidence type="ECO:0000313" key="1">
    <source>
        <dbReference type="EMBL" id="KAK7231921.1"/>
    </source>
</evidence>
<evidence type="ECO:0000313" key="2">
    <source>
        <dbReference type="Proteomes" id="UP001363151"/>
    </source>
</evidence>
<gene>
    <name evidence="1" type="ORF">SO694_00083016</name>
</gene>
<dbReference type="Proteomes" id="UP001363151">
    <property type="component" value="Unassembled WGS sequence"/>
</dbReference>